<feature type="compositionally biased region" description="Acidic residues" evidence="1">
    <location>
        <begin position="179"/>
        <end position="188"/>
    </location>
</feature>
<dbReference type="Proteomes" id="UP000448575">
    <property type="component" value="Unassembled WGS sequence"/>
</dbReference>
<evidence type="ECO:0000313" key="4">
    <source>
        <dbReference type="Proteomes" id="UP000448575"/>
    </source>
</evidence>
<sequence length="433" mass="48256">MKRHHQILIAALLLLLAGAGYGLWPTLFHKVWRGVVYHSEAQRKNPMLAATRLLEARGHKVRLEPMLNYQLLNQLPDGVLIMSPWAQQPDARQAELLLKWVRRGNTLVMTPGWVQNGDEDEETGGALSQDLADPLGKHFGVAMASRTRLDDTCRLDPLEAKRRAALAEKAAARGNARDDGEDGAEEEPDAPARLACLQAPGLDHRLELARLSDVLQRLPGEVPPPLWADTYGLAVMVFAEGRGKVAMVAAEPGDSYFDNDGLRRFDHGELLLLLAGQGGAKGPVLLVRHNETVGWADYLWQHWRPVLFGLAALLLLWAWNASRRFGPLLPALATERRALIEHIDASGRWLWRLPQGRALLLAAVRQRTEELLLRRLPELHALDGNERARRLARLAQLPEAQVADAMLGVPAARAAEFTRQISTLQQLRAHYER</sequence>
<proteinExistence type="predicted"/>
<dbReference type="Pfam" id="PF14258">
    <property type="entry name" value="DUF4350"/>
    <property type="match status" value="1"/>
</dbReference>
<protein>
    <recommendedName>
        <fullName evidence="2">DUF4350 domain-containing protein</fullName>
    </recommendedName>
</protein>
<feature type="region of interest" description="Disordered" evidence="1">
    <location>
        <begin position="169"/>
        <end position="188"/>
    </location>
</feature>
<feature type="domain" description="DUF4350" evidence="2">
    <location>
        <begin position="43"/>
        <end position="133"/>
    </location>
</feature>
<dbReference type="EMBL" id="WWCJ01000007">
    <property type="protein sequence ID" value="MYN02639.1"/>
    <property type="molecule type" value="Genomic_DNA"/>
</dbReference>
<evidence type="ECO:0000259" key="2">
    <source>
        <dbReference type="Pfam" id="PF14258"/>
    </source>
</evidence>
<keyword evidence="4" id="KW-1185">Reference proteome</keyword>
<accession>A0A6N9HH15</accession>
<dbReference type="AlphaFoldDB" id="A0A6N9HH15"/>
<evidence type="ECO:0000313" key="3">
    <source>
        <dbReference type="EMBL" id="MYN02639.1"/>
    </source>
</evidence>
<dbReference type="InterPro" id="IPR025646">
    <property type="entry name" value="DUF4350"/>
</dbReference>
<organism evidence="3 4">
    <name type="scientific">Pseudoduganella guangdongensis</name>
    <dbReference type="NCBI Taxonomy" id="2692179"/>
    <lineage>
        <taxon>Bacteria</taxon>
        <taxon>Pseudomonadati</taxon>
        <taxon>Pseudomonadota</taxon>
        <taxon>Betaproteobacteria</taxon>
        <taxon>Burkholderiales</taxon>
        <taxon>Oxalobacteraceae</taxon>
        <taxon>Telluria group</taxon>
        <taxon>Pseudoduganella</taxon>
    </lineage>
</organism>
<name>A0A6N9HH15_9BURK</name>
<comment type="caution">
    <text evidence="3">The sequence shown here is derived from an EMBL/GenBank/DDBJ whole genome shotgun (WGS) entry which is preliminary data.</text>
</comment>
<gene>
    <name evidence="3" type="ORF">GTP41_11070</name>
</gene>
<dbReference type="RefSeq" id="WP_161025646.1">
    <property type="nucleotide sequence ID" value="NZ_WWCJ01000007.1"/>
</dbReference>
<evidence type="ECO:0000256" key="1">
    <source>
        <dbReference type="SAM" id="MobiDB-lite"/>
    </source>
</evidence>
<reference evidence="3 4" key="1">
    <citation type="submission" date="2019-12" db="EMBL/GenBank/DDBJ databases">
        <title>Novel species isolated from a subtropical stream in China.</title>
        <authorList>
            <person name="Lu H."/>
        </authorList>
    </citation>
    <scope>NUCLEOTIDE SEQUENCE [LARGE SCALE GENOMIC DNA]</scope>
    <source>
        <strain evidence="3 4">DS3</strain>
    </source>
</reference>